<keyword evidence="1" id="KW-0067">ATP-binding</keyword>
<dbReference type="CDD" id="cd00139">
    <property type="entry name" value="PIPKc"/>
    <property type="match status" value="1"/>
</dbReference>
<dbReference type="PROSITE" id="PS51455">
    <property type="entry name" value="PIPK"/>
    <property type="match status" value="1"/>
</dbReference>
<keyword evidence="1" id="KW-0808">Transferase</keyword>
<protein>
    <submittedName>
        <fullName evidence="4">Phosphatidylinositol-4-phosphate 5-Kinase</fullName>
    </submittedName>
</protein>
<evidence type="ECO:0000313" key="5">
    <source>
        <dbReference type="Proteomes" id="UP000823046"/>
    </source>
</evidence>
<dbReference type="SUPFAM" id="SSF56104">
    <property type="entry name" value="SAICAR synthase-like"/>
    <property type="match status" value="1"/>
</dbReference>
<evidence type="ECO:0000256" key="2">
    <source>
        <dbReference type="SAM" id="MobiDB-lite"/>
    </source>
</evidence>
<dbReference type="InterPro" id="IPR002498">
    <property type="entry name" value="PInositol-4-P-4/5-kinase_core"/>
</dbReference>
<dbReference type="PANTHER" id="PTHR23086:SF8">
    <property type="entry name" value="PHOSPHATIDYLINOSITOL 5-PHOSPHATE 4-KINASE, ISOFORM A"/>
    <property type="match status" value="1"/>
</dbReference>
<sequence>MSSVSKDSLKRRNFSLGKSKLSMKGYFSGMKELTTLQGNTVNFHKLSPRSSIVMALEDPMIVVDFFKFLFSYSLDASEYSTLQGDLANPNAQESKQYAEDLILLEALRCFCFTFYNFPDISFFSSALHELSSSLESIYKRKSYINKKSMDLTNLLYLESIKNTLTNQLISPWMLYKEKKLDTLMIHRGESDLFLNNLKIKSDKMKESTDSWDKETFIAAVPGQSAANELIAFSVMTSPTPGKAKKEISRRDSFLRSNLRKQNVAKAIGGKQLESNSPFYALSFVMMIGIRLAVDSTNYISKLRDKLKCNLSPLKKIPTVFARRFTFSNVAYLNNLICSFTDYSSDLFANTRQQAQISDYEYFFSLCRTDFSFIEFASNSKSGQFFFFSHDGKYLIKTVSQKELKYILSILPRYASHLQQNPSSLLARMFGLHRVELITKRNETERGFSVVPATGVTRLKTTKSFEAEHSVLSAYFMIQGAIFDPQVGVHEIYDLKGSTVGRKAKPDDKVKKDTDWILAQRSISLDSTAHSSFLKLHEIDCLFLRSISVFDYSLLLGIHNRRRKAHGEEGIKLRSVKLLGTTLMAVTWAAKLKRAAAITASRNEKKETVEGCEDFPKTLSTNIAQNSMNSNSSPQDESLPLCTPLTKDESTNPESSPICSANGEGEAEASSGAVVEISANSQVVKKQRITGGLILPRTPNCFGASFADPSDAELYFVGVIDFITPYTPRRLFHTLWKRFKSGCYGEISPVPPVPYAKRQIRFVRSSVSRPF</sequence>
<dbReference type="InterPro" id="IPR027483">
    <property type="entry name" value="PInositol-4-P-4/5-kinase_C_sf"/>
</dbReference>
<keyword evidence="1" id="KW-0418">Kinase</keyword>
<dbReference type="InterPro" id="IPR023610">
    <property type="entry name" value="PInositol-4/5-P-5/4-kinase"/>
</dbReference>
<dbReference type="PANTHER" id="PTHR23086">
    <property type="entry name" value="PHOSPHATIDYLINOSITOL-4-PHOSPHATE 5-KINASE"/>
    <property type="match status" value="1"/>
</dbReference>
<feature type="region of interest" description="Disordered" evidence="2">
    <location>
        <begin position="644"/>
        <end position="664"/>
    </location>
</feature>
<evidence type="ECO:0000256" key="1">
    <source>
        <dbReference type="PROSITE-ProRule" id="PRU00781"/>
    </source>
</evidence>
<evidence type="ECO:0000313" key="4">
    <source>
        <dbReference type="EMBL" id="KAF8821949.1"/>
    </source>
</evidence>
<comment type="caution">
    <text evidence="4">The sequence shown here is derived from an EMBL/GenBank/DDBJ whole genome shotgun (WGS) entry which is preliminary data.</text>
</comment>
<organism evidence="4 5">
    <name type="scientific">Cardiosporidium cionae</name>
    <dbReference type="NCBI Taxonomy" id="476202"/>
    <lineage>
        <taxon>Eukaryota</taxon>
        <taxon>Sar</taxon>
        <taxon>Alveolata</taxon>
        <taxon>Apicomplexa</taxon>
        <taxon>Aconoidasida</taxon>
        <taxon>Nephromycida</taxon>
        <taxon>Cardiosporidium</taxon>
    </lineage>
</organism>
<feature type="domain" description="PIPK" evidence="3">
    <location>
        <begin position="275"/>
        <end position="766"/>
    </location>
</feature>
<keyword evidence="1" id="KW-0547">Nucleotide-binding</keyword>
<dbReference type="EMBL" id="JADAQX010000105">
    <property type="protein sequence ID" value="KAF8821949.1"/>
    <property type="molecule type" value="Genomic_DNA"/>
</dbReference>
<gene>
    <name evidence="4" type="ORF">IE077_000134</name>
</gene>
<accession>A0ABQ7JD81</accession>
<dbReference type="Gene3D" id="3.30.800.10">
    <property type="entry name" value="Phosphatidylinositol Phosphate Kinase II Beta"/>
    <property type="match status" value="1"/>
</dbReference>
<dbReference type="Proteomes" id="UP000823046">
    <property type="component" value="Unassembled WGS sequence"/>
</dbReference>
<dbReference type="Pfam" id="PF01504">
    <property type="entry name" value="PIP5K"/>
    <property type="match status" value="1"/>
</dbReference>
<dbReference type="Gene3D" id="3.30.810.10">
    <property type="entry name" value="2-Layer Sandwich"/>
    <property type="match status" value="1"/>
</dbReference>
<evidence type="ECO:0000259" key="3">
    <source>
        <dbReference type="PROSITE" id="PS51455"/>
    </source>
</evidence>
<dbReference type="InterPro" id="IPR027484">
    <property type="entry name" value="PInositol-4-P-5-kinase_N"/>
</dbReference>
<proteinExistence type="predicted"/>
<reference evidence="4 5" key="1">
    <citation type="journal article" date="2020" name="bioRxiv">
        <title>Metabolic contributions of an alphaproteobacterial endosymbiont in the apicomplexan Cardiosporidium cionae.</title>
        <authorList>
            <person name="Hunter E.S."/>
            <person name="Paight C.J."/>
            <person name="Lane C.E."/>
        </authorList>
    </citation>
    <scope>NUCLEOTIDE SEQUENCE [LARGE SCALE GENOMIC DNA]</scope>
    <source>
        <strain evidence="4">ESH_2018</strain>
    </source>
</reference>
<name>A0ABQ7JD81_9APIC</name>
<keyword evidence="5" id="KW-1185">Reference proteome</keyword>
<dbReference type="SMART" id="SM00330">
    <property type="entry name" value="PIPKc"/>
    <property type="match status" value="1"/>
</dbReference>